<keyword evidence="10" id="KW-1185">Reference proteome</keyword>
<comment type="similarity">
    <text evidence="5">Belongs to the SAT4 family.</text>
</comment>
<feature type="transmembrane region" description="Helical" evidence="7">
    <location>
        <begin position="212"/>
        <end position="232"/>
    </location>
</feature>
<gene>
    <name evidence="9" type="ORF">C8Q69DRAFT_154262</name>
</gene>
<keyword evidence="3 7" id="KW-1133">Transmembrane helix</keyword>
<feature type="transmembrane region" description="Helical" evidence="7">
    <location>
        <begin position="252"/>
        <end position="271"/>
    </location>
</feature>
<dbReference type="Pfam" id="PF20684">
    <property type="entry name" value="Fung_rhodopsin"/>
    <property type="match status" value="1"/>
</dbReference>
<dbReference type="RefSeq" id="XP_028487567.1">
    <property type="nucleotide sequence ID" value="XM_028625582.1"/>
</dbReference>
<feature type="compositionally biased region" description="Basic and acidic residues" evidence="6">
    <location>
        <begin position="349"/>
        <end position="361"/>
    </location>
</feature>
<evidence type="ECO:0000256" key="4">
    <source>
        <dbReference type="ARBA" id="ARBA00023136"/>
    </source>
</evidence>
<evidence type="ECO:0000256" key="3">
    <source>
        <dbReference type="ARBA" id="ARBA00022989"/>
    </source>
</evidence>
<feature type="transmembrane region" description="Helical" evidence="7">
    <location>
        <begin position="20"/>
        <end position="44"/>
    </location>
</feature>
<feature type="transmembrane region" description="Helical" evidence="7">
    <location>
        <begin position="95"/>
        <end position="123"/>
    </location>
</feature>
<dbReference type="InterPro" id="IPR049326">
    <property type="entry name" value="Rhodopsin_dom_fungi"/>
</dbReference>
<dbReference type="EMBL" id="RCNU01000002">
    <property type="protein sequence ID" value="RWQ97922.1"/>
    <property type="molecule type" value="Genomic_DNA"/>
</dbReference>
<sequence>MDVLASSIFPRGDETGASRGRAAVIITGVLTAFAALTVAVRLYTRAGLLKSTGREDWLILGAMAFSFVYLGLVVGQQQYGLGKHEWAISPESMKIQLRCLWIAIPMYNSSLVCTKFSILFNYLRVFPNRRLRLSCYIMMCVVTSYSTWAIVSGYFTCVPVAKFWDPTIKGHCLNFQALWFFNAAMNIITDTTLLIIPMPVLSHLQLPKKQKFALMGVFAVGAIVCITSILRLSGLHKVAVSKDTSWDNVSAAFWTAAECNVAIICACLPYLRPLIARMFPHFINASSYNERTAGRRTTGTFSKHQATMLSQGADFDLYTINIEKGDDNTSRSTMSGIEVTTEMTTVQEPNKEFESISERRLVMQPEP</sequence>
<protein>
    <recommendedName>
        <fullName evidence="8">Rhodopsin domain-containing protein</fullName>
    </recommendedName>
</protein>
<dbReference type="GO" id="GO:0016020">
    <property type="term" value="C:membrane"/>
    <property type="evidence" value="ECO:0007669"/>
    <property type="project" value="UniProtKB-SubCell"/>
</dbReference>
<dbReference type="InterPro" id="IPR052337">
    <property type="entry name" value="SAT4-like"/>
</dbReference>
<evidence type="ECO:0000313" key="9">
    <source>
        <dbReference type="EMBL" id="RWQ97922.1"/>
    </source>
</evidence>
<accession>A0A443I1I3</accession>
<feature type="transmembrane region" description="Helical" evidence="7">
    <location>
        <begin position="56"/>
        <end position="75"/>
    </location>
</feature>
<dbReference type="PANTHER" id="PTHR33048:SF47">
    <property type="entry name" value="INTEGRAL MEMBRANE PROTEIN-RELATED"/>
    <property type="match status" value="1"/>
</dbReference>
<evidence type="ECO:0000259" key="8">
    <source>
        <dbReference type="Pfam" id="PF20684"/>
    </source>
</evidence>
<feature type="transmembrane region" description="Helical" evidence="7">
    <location>
        <begin position="135"/>
        <end position="156"/>
    </location>
</feature>
<dbReference type="AlphaFoldDB" id="A0A443I1I3"/>
<evidence type="ECO:0000256" key="6">
    <source>
        <dbReference type="SAM" id="MobiDB-lite"/>
    </source>
</evidence>
<feature type="region of interest" description="Disordered" evidence="6">
    <location>
        <begin position="345"/>
        <end position="367"/>
    </location>
</feature>
<dbReference type="VEuPathDB" id="FungiDB:C8Q69DRAFT_154262"/>
<reference evidence="9 10" key="1">
    <citation type="journal article" date="2018" name="Front. Microbiol.">
        <title>Genomic and genetic insights into a cosmopolitan fungus, Paecilomyces variotii (Eurotiales).</title>
        <authorList>
            <person name="Urquhart A.S."/>
            <person name="Mondo S.J."/>
            <person name="Makela M.R."/>
            <person name="Hane J.K."/>
            <person name="Wiebenga A."/>
            <person name="He G."/>
            <person name="Mihaltcheva S."/>
            <person name="Pangilinan J."/>
            <person name="Lipzen A."/>
            <person name="Barry K."/>
            <person name="de Vries R.P."/>
            <person name="Grigoriev I.V."/>
            <person name="Idnurm A."/>
        </authorList>
    </citation>
    <scope>NUCLEOTIDE SEQUENCE [LARGE SCALE GENOMIC DNA]</scope>
    <source>
        <strain evidence="9 10">CBS 101075</strain>
    </source>
</reference>
<evidence type="ECO:0000256" key="2">
    <source>
        <dbReference type="ARBA" id="ARBA00022692"/>
    </source>
</evidence>
<feature type="domain" description="Rhodopsin" evidence="8">
    <location>
        <begin position="40"/>
        <end position="277"/>
    </location>
</feature>
<evidence type="ECO:0000313" key="10">
    <source>
        <dbReference type="Proteomes" id="UP000283841"/>
    </source>
</evidence>
<evidence type="ECO:0000256" key="5">
    <source>
        <dbReference type="ARBA" id="ARBA00038359"/>
    </source>
</evidence>
<feature type="transmembrane region" description="Helical" evidence="7">
    <location>
        <begin position="176"/>
        <end position="200"/>
    </location>
</feature>
<keyword evidence="4 7" id="KW-0472">Membrane</keyword>
<proteinExistence type="inferred from homology"/>
<dbReference type="Proteomes" id="UP000283841">
    <property type="component" value="Unassembled WGS sequence"/>
</dbReference>
<comment type="caution">
    <text evidence="9">The sequence shown here is derived from an EMBL/GenBank/DDBJ whole genome shotgun (WGS) entry which is preliminary data.</text>
</comment>
<dbReference type="PANTHER" id="PTHR33048">
    <property type="entry name" value="PTH11-LIKE INTEGRAL MEMBRANE PROTEIN (AFU_ORTHOLOGUE AFUA_5G11245)"/>
    <property type="match status" value="1"/>
</dbReference>
<organism evidence="9 10">
    <name type="scientific">Byssochlamys spectabilis</name>
    <name type="common">Paecilomyces variotii</name>
    <dbReference type="NCBI Taxonomy" id="264951"/>
    <lineage>
        <taxon>Eukaryota</taxon>
        <taxon>Fungi</taxon>
        <taxon>Dikarya</taxon>
        <taxon>Ascomycota</taxon>
        <taxon>Pezizomycotina</taxon>
        <taxon>Eurotiomycetes</taxon>
        <taxon>Eurotiomycetidae</taxon>
        <taxon>Eurotiales</taxon>
        <taxon>Thermoascaceae</taxon>
        <taxon>Paecilomyces</taxon>
    </lineage>
</organism>
<evidence type="ECO:0000256" key="1">
    <source>
        <dbReference type="ARBA" id="ARBA00004141"/>
    </source>
</evidence>
<evidence type="ECO:0000256" key="7">
    <source>
        <dbReference type="SAM" id="Phobius"/>
    </source>
</evidence>
<comment type="subcellular location">
    <subcellularLocation>
        <location evidence="1">Membrane</location>
        <topology evidence="1">Multi-pass membrane protein</topology>
    </subcellularLocation>
</comment>
<name>A0A443I1I3_BYSSP</name>
<dbReference type="GeneID" id="39594859"/>
<dbReference type="STRING" id="264951.A0A443I1I3"/>
<keyword evidence="2 7" id="KW-0812">Transmembrane</keyword>